<dbReference type="PANTHER" id="PTHR30408">
    <property type="entry name" value="TYPE-1 RESTRICTION ENZYME ECOKI SPECIFICITY PROTEIN"/>
    <property type="match status" value="1"/>
</dbReference>
<reference evidence="4" key="1">
    <citation type="submission" date="2019-08" db="EMBL/GenBank/DDBJ databases">
        <authorList>
            <person name="Kucharzyk K."/>
            <person name="Murdoch R.W."/>
            <person name="Higgins S."/>
            <person name="Loffler F."/>
        </authorList>
    </citation>
    <scope>NUCLEOTIDE SEQUENCE</scope>
</reference>
<dbReference type="InterPro" id="IPR044946">
    <property type="entry name" value="Restrct_endonuc_typeI_TRD_sf"/>
</dbReference>
<dbReference type="Gene3D" id="1.10.287.1120">
    <property type="entry name" value="Bipartite methylase S protein"/>
    <property type="match status" value="1"/>
</dbReference>
<dbReference type="EMBL" id="VSSQ01047052">
    <property type="protein sequence ID" value="MPN01030.1"/>
    <property type="molecule type" value="Genomic_DNA"/>
</dbReference>
<dbReference type="PANTHER" id="PTHR30408:SF12">
    <property type="entry name" value="TYPE I RESTRICTION ENZYME MJAVIII SPECIFICITY SUBUNIT"/>
    <property type="match status" value="1"/>
</dbReference>
<keyword evidence="2" id="KW-0238">DNA-binding</keyword>
<gene>
    <name evidence="4" type="ORF">SDC9_148230</name>
</gene>
<dbReference type="AlphaFoldDB" id="A0A645EI79"/>
<comment type="caution">
    <text evidence="4">The sequence shown here is derived from an EMBL/GenBank/DDBJ whole genome shotgun (WGS) entry which is preliminary data.</text>
</comment>
<name>A0A645EI79_9ZZZZ</name>
<evidence type="ECO:0000313" key="4">
    <source>
        <dbReference type="EMBL" id="MPN01030.1"/>
    </source>
</evidence>
<accession>A0A645EI79</accession>
<dbReference type="SUPFAM" id="SSF116734">
    <property type="entry name" value="DNA methylase specificity domain"/>
    <property type="match status" value="1"/>
</dbReference>
<keyword evidence="1" id="KW-0680">Restriction system</keyword>
<dbReference type="GO" id="GO:0003677">
    <property type="term" value="F:DNA binding"/>
    <property type="evidence" value="ECO:0007669"/>
    <property type="project" value="UniProtKB-KW"/>
</dbReference>
<keyword evidence="3" id="KW-0175">Coiled coil</keyword>
<sequence>MEVAKDYLLREGDILFARSGATVGKTFQFKNYSGIACFAGYLIKARANNQIITSDFLFYFTQSNAYENWKNSIFSKATIENIGADKYQLLKLCVPNSIEEQNEITEYLIKRTTAIDQLIKNIEAQIEKLQELRKIKIYEAVTGKIKVNRYE</sequence>
<dbReference type="GO" id="GO:0009307">
    <property type="term" value="P:DNA restriction-modification system"/>
    <property type="evidence" value="ECO:0007669"/>
    <property type="project" value="UniProtKB-KW"/>
</dbReference>
<feature type="coiled-coil region" evidence="3">
    <location>
        <begin position="112"/>
        <end position="139"/>
    </location>
</feature>
<dbReference type="Gene3D" id="3.90.220.20">
    <property type="entry name" value="DNA methylase specificity domains"/>
    <property type="match status" value="1"/>
</dbReference>
<evidence type="ECO:0000256" key="2">
    <source>
        <dbReference type="ARBA" id="ARBA00023125"/>
    </source>
</evidence>
<evidence type="ECO:0000256" key="1">
    <source>
        <dbReference type="ARBA" id="ARBA00022747"/>
    </source>
</evidence>
<proteinExistence type="predicted"/>
<organism evidence="4">
    <name type="scientific">bioreactor metagenome</name>
    <dbReference type="NCBI Taxonomy" id="1076179"/>
    <lineage>
        <taxon>unclassified sequences</taxon>
        <taxon>metagenomes</taxon>
        <taxon>ecological metagenomes</taxon>
    </lineage>
</organism>
<evidence type="ECO:0008006" key="5">
    <source>
        <dbReference type="Google" id="ProtNLM"/>
    </source>
</evidence>
<dbReference type="InterPro" id="IPR052021">
    <property type="entry name" value="Type-I_RS_S_subunit"/>
</dbReference>
<protein>
    <recommendedName>
        <fullName evidence="5">Type I restriction modification DNA specificity domain-containing protein</fullName>
    </recommendedName>
</protein>
<evidence type="ECO:0000256" key="3">
    <source>
        <dbReference type="SAM" id="Coils"/>
    </source>
</evidence>